<feature type="signal peptide" evidence="2">
    <location>
        <begin position="1"/>
        <end position="23"/>
    </location>
</feature>
<feature type="domain" description="Secretion system C-terminal sorting" evidence="3">
    <location>
        <begin position="375"/>
        <end position="442"/>
    </location>
</feature>
<reference evidence="5" key="1">
    <citation type="submission" date="2017-02" db="EMBL/GenBank/DDBJ databases">
        <authorList>
            <person name="Varghese N."/>
            <person name="Submissions S."/>
        </authorList>
    </citation>
    <scope>NUCLEOTIDE SEQUENCE [LARGE SCALE GENOMIC DNA]</scope>
    <source>
        <strain evidence="5">DSM 22323</strain>
    </source>
</reference>
<protein>
    <submittedName>
        <fullName evidence="4">Por secretion system C-terminal sorting domain-containing protein</fullName>
    </submittedName>
</protein>
<gene>
    <name evidence="4" type="ORF">SAMN05660477_00541</name>
</gene>
<sequence length="445" mass="48103">MKTKNLSIKMLLLAGLFSLPMHAQVYMIGAPSTSASNVPFANGVSDDGKVIGLNTQKTNYIWTEETGVQPVGQLAGSGDFTSGAVHITRDGKRAVMHSADKPGGMNQIAIYNREDNTWDFLSSKSTDYNTGLTVPYGITPDADIIVGLGATKTYSYSRGIFWKKGNDDIQTVESIFPTKYFAVYGVSDDGRVMVGYQDNMTGNRSGSLWKDGVQTILTDSNNKSVPALQAVSRDGKWVLGKHGIYAMKWSEETGMIDIVDPNATSTFTGLSTATNIDGSIILGYYKSSNQPNPGDGKAFIWTEKTGFKNLNEFVKELGFDDLGMRLAVPLKMSANGKHIVGVGVTSAGNVAFKVTLPDSFLATASATTKAAEVKIYPNPVQDILKVDTAAKLSKYEIYDMSGKVIFKNELKLGNNSIDVSQLSKGTYILKVTVDGKEQSKSFIKK</sequence>
<dbReference type="RefSeq" id="WP_079665807.1">
    <property type="nucleotide sequence ID" value="NZ_FUYZ01000001.1"/>
</dbReference>
<keyword evidence="5" id="KW-1185">Reference proteome</keyword>
<evidence type="ECO:0000313" key="5">
    <source>
        <dbReference type="Proteomes" id="UP000191112"/>
    </source>
</evidence>
<feature type="chain" id="PRO_5012707619" evidence="2">
    <location>
        <begin position="24"/>
        <end position="445"/>
    </location>
</feature>
<accession>A0A1T5D2C2</accession>
<dbReference type="Proteomes" id="UP000191112">
    <property type="component" value="Unassembled WGS sequence"/>
</dbReference>
<evidence type="ECO:0000313" key="4">
    <source>
        <dbReference type="EMBL" id="SKB65809.1"/>
    </source>
</evidence>
<dbReference type="Pfam" id="PF18962">
    <property type="entry name" value="Por_Secre_tail"/>
    <property type="match status" value="1"/>
</dbReference>
<name>A0A1T5D2C2_9FLAO</name>
<dbReference type="OrthoDB" id="8981767at2"/>
<evidence type="ECO:0000259" key="3">
    <source>
        <dbReference type="Pfam" id="PF18962"/>
    </source>
</evidence>
<evidence type="ECO:0000256" key="1">
    <source>
        <dbReference type="ARBA" id="ARBA00022729"/>
    </source>
</evidence>
<dbReference type="EMBL" id="FUYZ01000001">
    <property type="protein sequence ID" value="SKB65809.1"/>
    <property type="molecule type" value="Genomic_DNA"/>
</dbReference>
<dbReference type="InterPro" id="IPR026444">
    <property type="entry name" value="Secre_tail"/>
</dbReference>
<evidence type="ECO:0000256" key="2">
    <source>
        <dbReference type="SAM" id="SignalP"/>
    </source>
</evidence>
<keyword evidence="1 2" id="KW-0732">Signal</keyword>
<dbReference type="NCBIfam" id="TIGR04183">
    <property type="entry name" value="Por_Secre_tail"/>
    <property type="match status" value="1"/>
</dbReference>
<dbReference type="AlphaFoldDB" id="A0A1T5D2C2"/>
<dbReference type="STRING" id="619805.SAMN05660477_00541"/>
<proteinExistence type="predicted"/>
<organism evidence="4 5">
    <name type="scientific">Soonwooa buanensis</name>
    <dbReference type="NCBI Taxonomy" id="619805"/>
    <lineage>
        <taxon>Bacteria</taxon>
        <taxon>Pseudomonadati</taxon>
        <taxon>Bacteroidota</taxon>
        <taxon>Flavobacteriia</taxon>
        <taxon>Flavobacteriales</taxon>
        <taxon>Weeksellaceae</taxon>
        <taxon>Chryseobacterium group</taxon>
        <taxon>Soonwooa</taxon>
    </lineage>
</organism>